<keyword evidence="3" id="KW-1185">Reference proteome</keyword>
<sequence length="203" mass="23424">MNNFIESLFKKTKSPFQFDHEDIDVFVNPPRSRDKAKNDRFTEIIARLYDYQNYKTEIIDGYNDSGADILITKKNITTAIQIKHSHPLSKTKNIGEDVLNKLLQAKHIHKAEHLQLITTTYFIQNTIKKANSLKIDLIGRDKLFNFISNVSPEFVAALSYNYSIENFNTCPHCNNGKMIVENSSKTKSYYYRCLSCKKTAAID</sequence>
<dbReference type="Gene3D" id="3.40.1350.10">
    <property type="match status" value="1"/>
</dbReference>
<dbReference type="Proteomes" id="UP000223060">
    <property type="component" value="Chromosome"/>
</dbReference>
<dbReference type="GO" id="GO:0004519">
    <property type="term" value="F:endonuclease activity"/>
    <property type="evidence" value="ECO:0007669"/>
    <property type="project" value="InterPro"/>
</dbReference>
<dbReference type="GO" id="GO:0003677">
    <property type="term" value="F:DNA binding"/>
    <property type="evidence" value="ECO:0007669"/>
    <property type="project" value="InterPro"/>
</dbReference>
<dbReference type="EMBL" id="CP011102">
    <property type="protein sequence ID" value="AQY52268.1"/>
    <property type="molecule type" value="Genomic_DNA"/>
</dbReference>
<dbReference type="Pfam" id="PF04471">
    <property type="entry name" value="Mrr_cat"/>
    <property type="match status" value="1"/>
</dbReference>
<dbReference type="InterPro" id="IPR011856">
    <property type="entry name" value="tRNA_endonuc-like_dom_sf"/>
</dbReference>
<name>A0A1S7FXY1_9LIST</name>
<dbReference type="SUPFAM" id="SSF52980">
    <property type="entry name" value="Restriction endonuclease-like"/>
    <property type="match status" value="1"/>
</dbReference>
<dbReference type="InterPro" id="IPR011335">
    <property type="entry name" value="Restrct_endonuc-II-like"/>
</dbReference>
<feature type="domain" description="Restriction endonuclease type IV Mrr" evidence="1">
    <location>
        <begin position="35"/>
        <end position="146"/>
    </location>
</feature>
<dbReference type="RefSeq" id="WP_118907758.1">
    <property type="nucleotide sequence ID" value="NZ_CP011102.1"/>
</dbReference>
<evidence type="ECO:0000259" key="1">
    <source>
        <dbReference type="Pfam" id="PF04471"/>
    </source>
</evidence>
<accession>A0A1S7FXY1</accession>
<evidence type="ECO:0000313" key="3">
    <source>
        <dbReference type="Proteomes" id="UP000223060"/>
    </source>
</evidence>
<dbReference type="InterPro" id="IPR007560">
    <property type="entry name" value="Restrct_endonuc_IV_Mrr"/>
</dbReference>
<evidence type="ECO:0000313" key="2">
    <source>
        <dbReference type="EMBL" id="AQY52268.1"/>
    </source>
</evidence>
<dbReference type="KEGG" id="lwi:UE46_15405"/>
<organism evidence="2 3">
    <name type="scientific">Listeria weihenstephanensis</name>
    <dbReference type="NCBI Taxonomy" id="1006155"/>
    <lineage>
        <taxon>Bacteria</taxon>
        <taxon>Bacillati</taxon>
        <taxon>Bacillota</taxon>
        <taxon>Bacilli</taxon>
        <taxon>Bacillales</taxon>
        <taxon>Listeriaceae</taxon>
        <taxon>Listeria</taxon>
    </lineage>
</organism>
<protein>
    <recommendedName>
        <fullName evidence="1">Restriction endonuclease type IV Mrr domain-containing protein</fullName>
    </recommendedName>
</protein>
<dbReference type="AlphaFoldDB" id="A0A1S7FXY1"/>
<gene>
    <name evidence="2" type="ORF">UE46_15405</name>
</gene>
<dbReference type="GO" id="GO:0009307">
    <property type="term" value="P:DNA restriction-modification system"/>
    <property type="evidence" value="ECO:0007669"/>
    <property type="project" value="InterPro"/>
</dbReference>
<proteinExistence type="predicted"/>
<reference evidence="3" key="1">
    <citation type="submission" date="2015-03" db="EMBL/GenBank/DDBJ databases">
        <authorList>
            <person name="Ferrari E."/>
            <person name="Walter M.C."/>
            <person name="Huptas C."/>
            <person name="Scherer S."/>
            <person name="Mueller-Herbst S."/>
        </authorList>
    </citation>
    <scope>NUCLEOTIDE SEQUENCE [LARGE SCALE GENOMIC DNA]</scope>
    <source>
        <strain evidence="3">LWP01</strain>
    </source>
</reference>